<evidence type="ECO:0000259" key="16">
    <source>
        <dbReference type="Pfam" id="PF07715"/>
    </source>
</evidence>
<keyword evidence="11 12" id="KW-0998">Cell outer membrane</keyword>
<organism evidence="17 18">
    <name type="scientific">Bowmanella denitrificans</name>
    <dbReference type="NCBI Taxonomy" id="366582"/>
    <lineage>
        <taxon>Bacteria</taxon>
        <taxon>Pseudomonadati</taxon>
        <taxon>Pseudomonadota</taxon>
        <taxon>Gammaproteobacteria</taxon>
        <taxon>Alteromonadales</taxon>
        <taxon>Alteromonadaceae</taxon>
        <taxon>Bowmanella</taxon>
    </lineage>
</organism>
<keyword evidence="5 12" id="KW-0812">Transmembrane</keyword>
<evidence type="ECO:0000256" key="14">
    <source>
        <dbReference type="SAM" id="SignalP"/>
    </source>
</evidence>
<comment type="caution">
    <text evidence="17">The sequence shown here is derived from an EMBL/GenBank/DDBJ whole genome shotgun (WGS) entry which is preliminary data.</text>
</comment>
<dbReference type="InterPro" id="IPR036942">
    <property type="entry name" value="Beta-barrel_TonB_sf"/>
</dbReference>
<evidence type="ECO:0000256" key="7">
    <source>
        <dbReference type="ARBA" id="ARBA00023004"/>
    </source>
</evidence>
<keyword evidence="8" id="KW-0406">Ion transport</keyword>
<evidence type="ECO:0000256" key="12">
    <source>
        <dbReference type="PROSITE-ProRule" id="PRU01360"/>
    </source>
</evidence>
<evidence type="ECO:0000256" key="8">
    <source>
        <dbReference type="ARBA" id="ARBA00023065"/>
    </source>
</evidence>
<feature type="chain" id="PRO_5046372335" evidence="14">
    <location>
        <begin position="24"/>
        <end position="690"/>
    </location>
</feature>
<keyword evidence="17" id="KW-0675">Receptor</keyword>
<evidence type="ECO:0000256" key="2">
    <source>
        <dbReference type="ARBA" id="ARBA00022448"/>
    </source>
</evidence>
<evidence type="ECO:0000313" key="17">
    <source>
        <dbReference type="EMBL" id="GAA0357716.1"/>
    </source>
</evidence>
<keyword evidence="9 13" id="KW-0798">TonB box</keyword>
<evidence type="ECO:0000256" key="10">
    <source>
        <dbReference type="ARBA" id="ARBA00023136"/>
    </source>
</evidence>
<evidence type="ECO:0000256" key="13">
    <source>
        <dbReference type="RuleBase" id="RU003357"/>
    </source>
</evidence>
<sequence>MLTSQRNFLASCLALCLVPQAYADDANPDNHNQPLERILVQGAQSKLDIESEQALTPGGVSIVDSEDFYQRNVANLADMLRFVPGLWVASGSTGDSSFFSSRGSNLDATSYDGNGIKLLQDGLPITAADGNNHNRSVDPLSTRYAVVARGANALTYGASTLGGAIDFISPTAHDLEPLQLVINGGSHGLWQGRLSAAKVSGNLDGVVTLESRKWDGFRGHQQQNRQSLYANGGWQASDNLATRLYLTYIDNDQELPGALSRAEFNQDPYQGQAGAQLGHYQYNVRSWRVASKTQWDISPVSSLSVGLSHEQQALYHPIVYNPFFSLLIDTDQHNSGLSLRYNHQWHAHDVLMGLNYGQTSVKGGNYRHDKGRRTELMTRVDNDADSLEAFVVDRWQFAPNWKLIYGVQGVLASREVRNLNVDTGALYHPDADYQSVNPRLGLIYQWHDNIEVFTNLSRLYEPPTNYELEDDASPDDSALKAMQGQVIEIGSRGSNNLGQRGLWHWELALYYARLQDEILSVDDPDAPGTSLATNVDNTIHAGLEAMLAASLALGKGTHRLEPKLSLTLNEFSFDKDSHYGNNTLPAAPGYVLRGEVIYRHDNGWFIGPTFDKVDARYADFNNSYEVDGYSLLGLRGGYSGKSWEIFAELRNLTDRAYVSLVSVRNQASADAAILQAGEPRSFYAGFRMGF</sequence>
<feature type="domain" description="TonB-dependent receptor plug" evidence="16">
    <location>
        <begin position="56"/>
        <end position="164"/>
    </location>
</feature>
<keyword evidence="10 12" id="KW-0472">Membrane</keyword>
<dbReference type="Gene3D" id="2.170.130.10">
    <property type="entry name" value="TonB-dependent receptor, plug domain"/>
    <property type="match status" value="1"/>
</dbReference>
<feature type="signal peptide" evidence="14">
    <location>
        <begin position="1"/>
        <end position="23"/>
    </location>
</feature>
<evidence type="ECO:0000256" key="6">
    <source>
        <dbReference type="ARBA" id="ARBA00022729"/>
    </source>
</evidence>
<evidence type="ECO:0000256" key="3">
    <source>
        <dbReference type="ARBA" id="ARBA00022452"/>
    </source>
</evidence>
<keyword evidence="6 14" id="KW-0732">Signal</keyword>
<comment type="similarity">
    <text evidence="12 13">Belongs to the TonB-dependent receptor family.</text>
</comment>
<proteinExistence type="inferred from homology"/>
<evidence type="ECO:0000313" key="18">
    <source>
        <dbReference type="Proteomes" id="UP001501757"/>
    </source>
</evidence>
<gene>
    <name evidence="17" type="ORF">GCM10009092_22420</name>
</gene>
<evidence type="ECO:0000256" key="11">
    <source>
        <dbReference type="ARBA" id="ARBA00023237"/>
    </source>
</evidence>
<dbReference type="RefSeq" id="WP_343844948.1">
    <property type="nucleotide sequence ID" value="NZ_BAAAEI010000012.1"/>
</dbReference>
<dbReference type="Pfam" id="PF00593">
    <property type="entry name" value="TonB_dep_Rec_b-barrel"/>
    <property type="match status" value="1"/>
</dbReference>
<keyword evidence="2 12" id="KW-0813">Transport</keyword>
<dbReference type="InterPro" id="IPR039426">
    <property type="entry name" value="TonB-dep_rcpt-like"/>
</dbReference>
<dbReference type="Proteomes" id="UP001501757">
    <property type="component" value="Unassembled WGS sequence"/>
</dbReference>
<dbReference type="PROSITE" id="PS52016">
    <property type="entry name" value="TONB_DEPENDENT_REC_3"/>
    <property type="match status" value="1"/>
</dbReference>
<comment type="subcellular location">
    <subcellularLocation>
        <location evidence="1 12">Cell outer membrane</location>
        <topology evidence="1 12">Multi-pass membrane protein</topology>
    </subcellularLocation>
</comment>
<evidence type="ECO:0000256" key="1">
    <source>
        <dbReference type="ARBA" id="ARBA00004571"/>
    </source>
</evidence>
<dbReference type="InterPro" id="IPR000531">
    <property type="entry name" value="Beta-barrel_TonB"/>
</dbReference>
<keyword evidence="4" id="KW-0410">Iron transport</keyword>
<dbReference type="PANTHER" id="PTHR32552:SF68">
    <property type="entry name" value="FERRICHROME OUTER MEMBRANE TRANSPORTER_PHAGE RECEPTOR"/>
    <property type="match status" value="1"/>
</dbReference>
<dbReference type="PANTHER" id="PTHR32552">
    <property type="entry name" value="FERRICHROME IRON RECEPTOR-RELATED"/>
    <property type="match status" value="1"/>
</dbReference>
<evidence type="ECO:0000259" key="15">
    <source>
        <dbReference type="Pfam" id="PF00593"/>
    </source>
</evidence>
<evidence type="ECO:0000256" key="4">
    <source>
        <dbReference type="ARBA" id="ARBA00022496"/>
    </source>
</evidence>
<dbReference type="EMBL" id="BAAAEI010000012">
    <property type="protein sequence ID" value="GAA0357716.1"/>
    <property type="molecule type" value="Genomic_DNA"/>
</dbReference>
<dbReference type="Pfam" id="PF07715">
    <property type="entry name" value="Plug"/>
    <property type="match status" value="1"/>
</dbReference>
<evidence type="ECO:0000256" key="9">
    <source>
        <dbReference type="ARBA" id="ARBA00023077"/>
    </source>
</evidence>
<keyword evidence="3 12" id="KW-1134">Transmembrane beta strand</keyword>
<dbReference type="SUPFAM" id="SSF56935">
    <property type="entry name" value="Porins"/>
    <property type="match status" value="1"/>
</dbReference>
<feature type="domain" description="TonB-dependent receptor-like beta-barrel" evidence="15">
    <location>
        <begin position="222"/>
        <end position="652"/>
    </location>
</feature>
<name>A0ABN0X975_9ALTE</name>
<dbReference type="Gene3D" id="2.40.170.20">
    <property type="entry name" value="TonB-dependent receptor, beta-barrel domain"/>
    <property type="match status" value="1"/>
</dbReference>
<accession>A0ABN0X975</accession>
<evidence type="ECO:0000256" key="5">
    <source>
        <dbReference type="ARBA" id="ARBA00022692"/>
    </source>
</evidence>
<reference evidence="17 18" key="1">
    <citation type="journal article" date="2019" name="Int. J. Syst. Evol. Microbiol.">
        <title>The Global Catalogue of Microorganisms (GCM) 10K type strain sequencing project: providing services to taxonomists for standard genome sequencing and annotation.</title>
        <authorList>
            <consortium name="The Broad Institute Genomics Platform"/>
            <consortium name="The Broad Institute Genome Sequencing Center for Infectious Disease"/>
            <person name="Wu L."/>
            <person name="Ma J."/>
        </authorList>
    </citation>
    <scope>NUCLEOTIDE SEQUENCE [LARGE SCALE GENOMIC DNA]</scope>
    <source>
        <strain evidence="17 18">JCM 13378</strain>
    </source>
</reference>
<protein>
    <submittedName>
        <fullName evidence="17">TonB-dependent receptor</fullName>
    </submittedName>
</protein>
<dbReference type="InterPro" id="IPR037066">
    <property type="entry name" value="Plug_dom_sf"/>
</dbReference>
<keyword evidence="18" id="KW-1185">Reference proteome</keyword>
<keyword evidence="7" id="KW-0408">Iron</keyword>
<dbReference type="InterPro" id="IPR012910">
    <property type="entry name" value="Plug_dom"/>
</dbReference>